<organism evidence="11 12">
    <name type="scientific">Adineta steineri</name>
    <dbReference type="NCBI Taxonomy" id="433720"/>
    <lineage>
        <taxon>Eukaryota</taxon>
        <taxon>Metazoa</taxon>
        <taxon>Spiralia</taxon>
        <taxon>Gnathifera</taxon>
        <taxon>Rotifera</taxon>
        <taxon>Eurotatoria</taxon>
        <taxon>Bdelloidea</taxon>
        <taxon>Adinetida</taxon>
        <taxon>Adinetidae</taxon>
        <taxon>Adineta</taxon>
    </lineage>
</organism>
<dbReference type="PANTHER" id="PTHR10125">
    <property type="entry name" value="P2X PURINOCEPTOR"/>
    <property type="match status" value="1"/>
</dbReference>
<feature type="transmembrane region" description="Helical" evidence="10">
    <location>
        <begin position="28"/>
        <end position="47"/>
    </location>
</feature>
<comment type="similarity">
    <text evidence="2">Belongs to the P2X receptor family.</text>
</comment>
<evidence type="ECO:0000256" key="1">
    <source>
        <dbReference type="ARBA" id="ARBA00004308"/>
    </source>
</evidence>
<dbReference type="GO" id="GO:0070588">
    <property type="term" value="P:calcium ion transmembrane transport"/>
    <property type="evidence" value="ECO:0007669"/>
    <property type="project" value="TreeGrafter"/>
</dbReference>
<gene>
    <name evidence="11" type="ORF">OKA104_LOCUS43869</name>
</gene>
<dbReference type="Proteomes" id="UP000663881">
    <property type="component" value="Unassembled WGS sequence"/>
</dbReference>
<dbReference type="GO" id="GO:0098794">
    <property type="term" value="C:postsynapse"/>
    <property type="evidence" value="ECO:0007669"/>
    <property type="project" value="GOC"/>
</dbReference>
<evidence type="ECO:0000256" key="7">
    <source>
        <dbReference type="ARBA" id="ARBA00023136"/>
    </source>
</evidence>
<dbReference type="PANTHER" id="PTHR10125:SF31">
    <property type="entry name" value="P2X RECEPTOR E"/>
    <property type="match status" value="1"/>
</dbReference>
<evidence type="ECO:0000256" key="4">
    <source>
        <dbReference type="ARBA" id="ARBA00022692"/>
    </source>
</evidence>
<evidence type="ECO:0008006" key="13">
    <source>
        <dbReference type="Google" id="ProtNLM"/>
    </source>
</evidence>
<keyword evidence="5 10" id="KW-1133">Transmembrane helix</keyword>
<name>A0A820F5A3_9BILA</name>
<protein>
    <recommendedName>
        <fullName evidence="13">Purinergic receptor</fullName>
    </recommendedName>
</protein>
<dbReference type="GO" id="GO:0004931">
    <property type="term" value="F:extracellularly ATP-gated monoatomic cation channel activity"/>
    <property type="evidence" value="ECO:0007669"/>
    <property type="project" value="TreeGrafter"/>
</dbReference>
<dbReference type="GO" id="GO:0016020">
    <property type="term" value="C:membrane"/>
    <property type="evidence" value="ECO:0007669"/>
    <property type="project" value="TreeGrafter"/>
</dbReference>
<keyword evidence="4 10" id="KW-0812">Transmembrane</keyword>
<keyword evidence="7 10" id="KW-0472">Membrane</keyword>
<evidence type="ECO:0000313" key="11">
    <source>
        <dbReference type="EMBL" id="CAF4256180.1"/>
    </source>
</evidence>
<accession>A0A820F5A3</accession>
<keyword evidence="6" id="KW-0406">Ion transport</keyword>
<dbReference type="EMBL" id="CAJOAY010012755">
    <property type="protein sequence ID" value="CAF4256180.1"/>
    <property type="molecule type" value="Genomic_DNA"/>
</dbReference>
<keyword evidence="3" id="KW-0813">Transport</keyword>
<evidence type="ECO:0000256" key="9">
    <source>
        <dbReference type="ARBA" id="ARBA00023303"/>
    </source>
</evidence>
<sequence length="154" mass="17485">FINSFCPNIFFTYSTVKLIKVPNTSIALVHRLLQLLIFVYIIGYIVIWKKGYQQFQEPHGTSIIKVKGIARENNAFFIATRQTITYNQTQSICPTALADKSFCNDQNKTLCKTDEPTSSTFGFFTGNCVPSKENETIKVCEMNGWCPEELSDSM</sequence>
<proteinExistence type="inferred from homology"/>
<keyword evidence="9" id="KW-0407">Ion channel</keyword>
<feature type="non-terminal residue" evidence="11">
    <location>
        <position position="154"/>
    </location>
</feature>
<evidence type="ECO:0000256" key="5">
    <source>
        <dbReference type="ARBA" id="ARBA00022989"/>
    </source>
</evidence>
<dbReference type="Gene3D" id="2.60.490.10">
    <property type="entry name" value="atp-gated p2x4 ion channel domain"/>
    <property type="match status" value="1"/>
</dbReference>
<comment type="caution">
    <text evidence="11">The sequence shown here is derived from an EMBL/GenBank/DDBJ whole genome shotgun (WGS) entry which is preliminary data.</text>
</comment>
<evidence type="ECO:0000256" key="2">
    <source>
        <dbReference type="ARBA" id="ARBA00009848"/>
    </source>
</evidence>
<reference evidence="11" key="1">
    <citation type="submission" date="2021-02" db="EMBL/GenBank/DDBJ databases">
        <authorList>
            <person name="Nowell W R."/>
        </authorList>
    </citation>
    <scope>NUCLEOTIDE SEQUENCE</scope>
</reference>
<comment type="subcellular location">
    <subcellularLocation>
        <location evidence="1">Endomembrane system</location>
    </subcellularLocation>
</comment>
<keyword evidence="8" id="KW-1071">Ligand-gated ion channel</keyword>
<dbReference type="GO" id="GO:0012505">
    <property type="term" value="C:endomembrane system"/>
    <property type="evidence" value="ECO:0007669"/>
    <property type="project" value="UniProtKB-SubCell"/>
</dbReference>
<dbReference type="Pfam" id="PF00864">
    <property type="entry name" value="P2X_receptor"/>
    <property type="match status" value="1"/>
</dbReference>
<evidence type="ECO:0000256" key="6">
    <source>
        <dbReference type="ARBA" id="ARBA00023065"/>
    </source>
</evidence>
<evidence type="ECO:0000256" key="3">
    <source>
        <dbReference type="ARBA" id="ARBA00022448"/>
    </source>
</evidence>
<dbReference type="InterPro" id="IPR027309">
    <property type="entry name" value="P2X_extracellular_dom_sf"/>
</dbReference>
<evidence type="ECO:0000256" key="10">
    <source>
        <dbReference type="SAM" id="Phobius"/>
    </source>
</evidence>
<dbReference type="InterPro" id="IPR059116">
    <property type="entry name" value="P2X_receptor"/>
</dbReference>
<evidence type="ECO:0000256" key="8">
    <source>
        <dbReference type="ARBA" id="ARBA00023286"/>
    </source>
</evidence>
<evidence type="ECO:0000313" key="12">
    <source>
        <dbReference type="Proteomes" id="UP000663881"/>
    </source>
</evidence>
<dbReference type="AlphaFoldDB" id="A0A820F5A3"/>